<name>A0A249K8C7_9ACTN</name>
<keyword evidence="1" id="KW-0732">Signal</keyword>
<protein>
    <recommendedName>
        <fullName evidence="4">DUF4352 domain-containing protein</fullName>
    </recommendedName>
</protein>
<dbReference type="KEGG" id="nhi:B1s21160_01470"/>
<accession>A0A249K8C7</accession>
<evidence type="ECO:0000313" key="2">
    <source>
        <dbReference type="EMBL" id="ASY13028.1"/>
    </source>
</evidence>
<dbReference type="EMBL" id="CP016771">
    <property type="protein sequence ID" value="ASY13028.1"/>
    <property type="molecule type" value="Genomic_DNA"/>
</dbReference>
<sequence>MESNSKFKLAVLAVAAGLLLTACGGGSDSASTESNQELVAPPEQEVQATGGFNTAVKIPSGVSFTLSEPSAFRPGKFAAGQLPGQRYQQFKVDITNGSTAAIDLTTLIIIGKSATGLCVDIFDGDNGMEGAPQDPLAVGKSISFNWGLSCEGKAGEDLSLVLSNEGVAIIEVTGKLA</sequence>
<reference evidence="2 3" key="1">
    <citation type="submission" date="2016-07" db="EMBL/GenBank/DDBJ databases">
        <title>High microdiversification within the ubiquitous acI lineage of Actinobacteria.</title>
        <authorList>
            <person name="Neuenschwander S.M."/>
            <person name="Salcher M."/>
            <person name="Ghai R."/>
            <person name="Pernthaler J."/>
        </authorList>
    </citation>
    <scope>NUCLEOTIDE SEQUENCE [LARGE SCALE GENOMIC DNA]</scope>
    <source>
        <strain evidence="2">MMS-21-160</strain>
    </source>
</reference>
<evidence type="ECO:0000313" key="3">
    <source>
        <dbReference type="Proteomes" id="UP000217171"/>
    </source>
</evidence>
<dbReference type="PROSITE" id="PS51257">
    <property type="entry name" value="PROKAR_LIPOPROTEIN"/>
    <property type="match status" value="1"/>
</dbReference>
<keyword evidence="3" id="KW-1185">Reference proteome</keyword>
<dbReference type="OrthoDB" id="4261115at2"/>
<evidence type="ECO:0008006" key="4">
    <source>
        <dbReference type="Google" id="ProtNLM"/>
    </source>
</evidence>
<feature type="chain" id="PRO_5039493305" description="DUF4352 domain-containing protein" evidence="1">
    <location>
        <begin position="25"/>
        <end position="177"/>
    </location>
</feature>
<organism evidence="2 3">
    <name type="scientific">Candidatus Nanopelagicus hibericus</name>
    <dbReference type="NCBI Taxonomy" id="1884915"/>
    <lineage>
        <taxon>Bacteria</taxon>
        <taxon>Bacillati</taxon>
        <taxon>Actinomycetota</taxon>
        <taxon>Actinomycetes</taxon>
        <taxon>Candidatus Nanopelagicales</taxon>
        <taxon>Candidatus Nanopelagicaceae</taxon>
        <taxon>Candidatus Nanopelagicus</taxon>
    </lineage>
</organism>
<dbReference type="Proteomes" id="UP000217171">
    <property type="component" value="Chromosome"/>
</dbReference>
<evidence type="ECO:0000256" key="1">
    <source>
        <dbReference type="SAM" id="SignalP"/>
    </source>
</evidence>
<gene>
    <name evidence="2" type="ORF">B1s21160_01470</name>
</gene>
<proteinExistence type="predicted"/>
<dbReference type="AlphaFoldDB" id="A0A249K8C7"/>
<feature type="signal peptide" evidence="1">
    <location>
        <begin position="1"/>
        <end position="24"/>
    </location>
</feature>
<dbReference type="RefSeq" id="WP_095672108.1">
    <property type="nucleotide sequence ID" value="NZ_CP016771.1"/>
</dbReference>